<evidence type="ECO:0000256" key="2">
    <source>
        <dbReference type="ARBA" id="ARBA00022692"/>
    </source>
</evidence>
<feature type="disulfide bond" evidence="7">
    <location>
        <begin position="72"/>
        <end position="90"/>
    </location>
</feature>
<evidence type="ECO:0000256" key="4">
    <source>
        <dbReference type="ARBA" id="ARBA00022989"/>
    </source>
</evidence>
<evidence type="ECO:0000256" key="1">
    <source>
        <dbReference type="ARBA" id="ARBA00004167"/>
    </source>
</evidence>
<name>A0A7R9HW40_9NEOP</name>
<protein>
    <submittedName>
        <fullName evidence="8">Uncharacterized protein</fullName>
    </submittedName>
</protein>
<dbReference type="SMART" id="SM00192">
    <property type="entry name" value="LDLa"/>
    <property type="match status" value="1"/>
</dbReference>
<evidence type="ECO:0000256" key="5">
    <source>
        <dbReference type="ARBA" id="ARBA00023136"/>
    </source>
</evidence>
<dbReference type="Gene3D" id="4.10.400.10">
    <property type="entry name" value="Low-density Lipoprotein Receptor"/>
    <property type="match status" value="1"/>
</dbReference>
<dbReference type="SUPFAM" id="SSF57424">
    <property type="entry name" value="LDL receptor-like module"/>
    <property type="match status" value="1"/>
</dbReference>
<proteinExistence type="predicted"/>
<dbReference type="GO" id="GO:0016192">
    <property type="term" value="P:vesicle-mediated transport"/>
    <property type="evidence" value="ECO:0007669"/>
    <property type="project" value="UniProtKB-ARBA"/>
</dbReference>
<dbReference type="InterPro" id="IPR002172">
    <property type="entry name" value="LDrepeatLR_classA_rpt"/>
</dbReference>
<evidence type="ECO:0000256" key="3">
    <source>
        <dbReference type="ARBA" id="ARBA00022737"/>
    </source>
</evidence>
<sequence>MNPDKSGIGCMVQGATLEIDWIADDGEIMVRIPVFCLTTGPFPLSLSLNRQYALSSASFSSQSVCSLRQFQCTNGRCIPLTWMCEGEDDCGDGSDENHPDCRGIGVERGGGTFLVKGTTVTTTTSASWSLRARSS</sequence>
<keyword evidence="6 7" id="KW-1015">Disulfide bond</keyword>
<dbReference type="Pfam" id="PF00057">
    <property type="entry name" value="Ldl_recept_a"/>
    <property type="match status" value="1"/>
</dbReference>
<dbReference type="InterPro" id="IPR050685">
    <property type="entry name" value="LDLR"/>
</dbReference>
<keyword evidence="5" id="KW-0472">Membrane</keyword>
<gene>
    <name evidence="8" type="ORF">TBIB3V08_LOCUS1003</name>
</gene>
<dbReference type="EMBL" id="OD564456">
    <property type="protein sequence ID" value="CAD7438410.1"/>
    <property type="molecule type" value="Genomic_DNA"/>
</dbReference>
<dbReference type="PANTHER" id="PTHR24270">
    <property type="entry name" value="LOW-DENSITY LIPOPROTEIN RECEPTOR-RELATED"/>
    <property type="match status" value="1"/>
</dbReference>
<evidence type="ECO:0000256" key="7">
    <source>
        <dbReference type="PROSITE-ProRule" id="PRU00124"/>
    </source>
</evidence>
<evidence type="ECO:0000256" key="6">
    <source>
        <dbReference type="ARBA" id="ARBA00023157"/>
    </source>
</evidence>
<keyword evidence="4" id="KW-1133">Transmembrane helix</keyword>
<comment type="caution">
    <text evidence="7">Lacks conserved residue(s) required for the propagation of feature annotation.</text>
</comment>
<dbReference type="GO" id="GO:0005886">
    <property type="term" value="C:plasma membrane"/>
    <property type="evidence" value="ECO:0007669"/>
    <property type="project" value="TreeGrafter"/>
</dbReference>
<comment type="subcellular location">
    <subcellularLocation>
        <location evidence="1">Membrane</location>
        <topology evidence="1">Single-pass membrane protein</topology>
    </subcellularLocation>
</comment>
<organism evidence="8">
    <name type="scientific">Timema bartmani</name>
    <dbReference type="NCBI Taxonomy" id="61472"/>
    <lineage>
        <taxon>Eukaryota</taxon>
        <taxon>Metazoa</taxon>
        <taxon>Ecdysozoa</taxon>
        <taxon>Arthropoda</taxon>
        <taxon>Hexapoda</taxon>
        <taxon>Insecta</taxon>
        <taxon>Pterygota</taxon>
        <taxon>Neoptera</taxon>
        <taxon>Polyneoptera</taxon>
        <taxon>Phasmatodea</taxon>
        <taxon>Timematodea</taxon>
        <taxon>Timematoidea</taxon>
        <taxon>Timematidae</taxon>
        <taxon>Timema</taxon>
    </lineage>
</organism>
<dbReference type="FunFam" id="4.10.400.10:FF:000004">
    <property type="entry name" value="Low-density lipoprotein receptor-related protein 1"/>
    <property type="match status" value="1"/>
</dbReference>
<dbReference type="AlphaFoldDB" id="A0A7R9HW40"/>
<accession>A0A7R9HW40</accession>
<reference evidence="8" key="1">
    <citation type="submission" date="2020-11" db="EMBL/GenBank/DDBJ databases">
        <authorList>
            <person name="Tran Van P."/>
        </authorList>
    </citation>
    <scope>NUCLEOTIDE SEQUENCE</scope>
</reference>
<keyword evidence="2" id="KW-0812">Transmembrane</keyword>
<keyword evidence="3" id="KW-0677">Repeat</keyword>
<dbReference type="PROSITE" id="PS50068">
    <property type="entry name" value="LDLRA_2"/>
    <property type="match status" value="1"/>
</dbReference>
<feature type="disulfide bond" evidence="7">
    <location>
        <begin position="65"/>
        <end position="77"/>
    </location>
</feature>
<dbReference type="InterPro" id="IPR036055">
    <property type="entry name" value="LDL_receptor-like_sf"/>
</dbReference>
<evidence type="ECO:0000313" key="8">
    <source>
        <dbReference type="EMBL" id="CAD7438410.1"/>
    </source>
</evidence>
<dbReference type="CDD" id="cd00112">
    <property type="entry name" value="LDLa"/>
    <property type="match status" value="1"/>
</dbReference>